<keyword evidence="2" id="KW-1185">Reference proteome</keyword>
<dbReference type="RefSeq" id="WP_345656906.1">
    <property type="nucleotide sequence ID" value="NZ_BAABKB010000033.1"/>
</dbReference>
<dbReference type="EMBL" id="BAABKB010000033">
    <property type="protein sequence ID" value="GAA5030562.1"/>
    <property type="molecule type" value="Genomic_DNA"/>
</dbReference>
<name>A0ABP9JGF1_9ACTN</name>
<evidence type="ECO:0000313" key="1">
    <source>
        <dbReference type="EMBL" id="GAA5030562.1"/>
    </source>
</evidence>
<dbReference type="Proteomes" id="UP001501759">
    <property type="component" value="Unassembled WGS sequence"/>
</dbReference>
<accession>A0ABP9JGF1</accession>
<comment type="caution">
    <text evidence="1">The sequence shown here is derived from an EMBL/GenBank/DDBJ whole genome shotgun (WGS) entry which is preliminary data.</text>
</comment>
<evidence type="ECO:0008006" key="3">
    <source>
        <dbReference type="Google" id="ProtNLM"/>
    </source>
</evidence>
<evidence type="ECO:0000313" key="2">
    <source>
        <dbReference type="Proteomes" id="UP001501759"/>
    </source>
</evidence>
<organism evidence="1 2">
    <name type="scientific">Streptomyces siamensis</name>
    <dbReference type="NCBI Taxonomy" id="1274986"/>
    <lineage>
        <taxon>Bacteria</taxon>
        <taxon>Bacillati</taxon>
        <taxon>Actinomycetota</taxon>
        <taxon>Actinomycetes</taxon>
        <taxon>Kitasatosporales</taxon>
        <taxon>Streptomycetaceae</taxon>
        <taxon>Streptomyces</taxon>
    </lineage>
</organism>
<protein>
    <recommendedName>
        <fullName evidence="3">HEAT repeat domain-containing protein</fullName>
    </recommendedName>
</protein>
<sequence length="218" mass="24587">MTEKAEDTERERAFLACAVEVARLIGVDVDRPGATARGHARSLAGAVKRPLLEHAHLPEELFTPLMAAAVHDPDPSFCRWFVEPALYCFGRRRVLEALVEYLRTGTDLERAGATRAWYWAHMPLRADRSPAYAPDGTRDPAMDTSRDAEDAWLEVSMQVLVEATDVGIRNRVLRMLPISPEAYPPRLHDLFERSLSAARADPDEDNRRWARAVDRARS</sequence>
<proteinExistence type="predicted"/>
<gene>
    <name evidence="1" type="ORF">GCM10023335_71040</name>
</gene>
<reference evidence="2" key="1">
    <citation type="journal article" date="2019" name="Int. J. Syst. Evol. Microbiol.">
        <title>The Global Catalogue of Microorganisms (GCM) 10K type strain sequencing project: providing services to taxonomists for standard genome sequencing and annotation.</title>
        <authorList>
            <consortium name="The Broad Institute Genomics Platform"/>
            <consortium name="The Broad Institute Genome Sequencing Center for Infectious Disease"/>
            <person name="Wu L."/>
            <person name="Ma J."/>
        </authorList>
    </citation>
    <scope>NUCLEOTIDE SEQUENCE [LARGE SCALE GENOMIC DNA]</scope>
    <source>
        <strain evidence="2">JCM 18409</strain>
    </source>
</reference>